<dbReference type="Pfam" id="PF03150">
    <property type="entry name" value="CCP_MauG"/>
    <property type="match status" value="1"/>
</dbReference>
<dbReference type="EMBL" id="JAICBX010000005">
    <property type="protein sequence ID" value="MBW8639999.1"/>
    <property type="molecule type" value="Genomic_DNA"/>
</dbReference>
<dbReference type="NCBIfam" id="TIGR03981">
    <property type="entry name" value="SAM_quin_mod"/>
    <property type="match status" value="1"/>
</dbReference>
<dbReference type="InterPro" id="IPR009056">
    <property type="entry name" value="Cyt_c-like_dom"/>
</dbReference>
<dbReference type="PANTHER" id="PTHR30600:SF10">
    <property type="entry name" value="BLL6722 PROTEIN"/>
    <property type="match status" value="1"/>
</dbReference>
<dbReference type="GO" id="GO:0020037">
    <property type="term" value="F:heme binding"/>
    <property type="evidence" value="ECO:0007669"/>
    <property type="project" value="InterPro"/>
</dbReference>
<protein>
    <submittedName>
        <fullName evidence="9">His-Xaa-Ser system-associated MauG-like protein</fullName>
    </submittedName>
</protein>
<evidence type="ECO:0000256" key="4">
    <source>
        <dbReference type="ARBA" id="ARBA00022729"/>
    </source>
</evidence>
<proteinExistence type="predicted"/>
<dbReference type="GO" id="GO:0030313">
    <property type="term" value="C:cell envelope"/>
    <property type="evidence" value="ECO:0007669"/>
    <property type="project" value="UniProtKB-SubCell"/>
</dbReference>
<evidence type="ECO:0000313" key="10">
    <source>
        <dbReference type="Proteomes" id="UP001196509"/>
    </source>
</evidence>
<reference evidence="9" key="1">
    <citation type="submission" date="2021-08" db="EMBL/GenBank/DDBJ databases">
        <title>Hoeflea bacterium WL0058 sp. nov., isolated from the sediment.</title>
        <authorList>
            <person name="Wang L."/>
            <person name="Zhang D."/>
        </authorList>
    </citation>
    <scope>NUCLEOTIDE SEQUENCE</scope>
    <source>
        <strain evidence="9">WL0058</strain>
    </source>
</reference>
<evidence type="ECO:0000259" key="8">
    <source>
        <dbReference type="PROSITE" id="PS51007"/>
    </source>
</evidence>
<evidence type="ECO:0000313" key="9">
    <source>
        <dbReference type="EMBL" id="MBW8639999.1"/>
    </source>
</evidence>
<dbReference type="Proteomes" id="UP001196509">
    <property type="component" value="Unassembled WGS sequence"/>
</dbReference>
<keyword evidence="6 7" id="KW-0408">Iron</keyword>
<evidence type="ECO:0000256" key="1">
    <source>
        <dbReference type="ARBA" id="ARBA00004196"/>
    </source>
</evidence>
<evidence type="ECO:0000256" key="6">
    <source>
        <dbReference type="ARBA" id="ARBA00023004"/>
    </source>
</evidence>
<evidence type="ECO:0000256" key="2">
    <source>
        <dbReference type="ARBA" id="ARBA00022617"/>
    </source>
</evidence>
<dbReference type="GO" id="GO:0004130">
    <property type="term" value="F:cytochrome-c peroxidase activity"/>
    <property type="evidence" value="ECO:0007669"/>
    <property type="project" value="TreeGrafter"/>
</dbReference>
<dbReference type="GO" id="GO:0009055">
    <property type="term" value="F:electron transfer activity"/>
    <property type="evidence" value="ECO:0007669"/>
    <property type="project" value="InterPro"/>
</dbReference>
<keyword evidence="5" id="KW-0560">Oxidoreductase</keyword>
<sequence>MVLILPVHADGLREETLRQAAVSSGLVPAAETHVLVSLELAKVGKLLFESKLLSPSNTIACATCHIDRFGSADGLQQAVGIGGTGIGVERLKGNGRIVPRNTLPFWGRGGVAFNVFFWDGKVDGTGGRLHSQFGSATPSHDPLVVAVHLPPAELSEMVGTEVDEDKVQTETVNSAELLYSAATQRVAADPKLGVALARARRVELGELAFLDIAEAIAAFIRTNFQVSETAFHRFVFDGKPLPRSVVEGGLIFYGKGGCASCHNGPYFSDLEFHGIPFPPAGFGKNGFGVDYGRYNVTLDPSDRGRFRTPPLYNVRKTAPYGHSGSIKNLADAITIHFDPLGVPIYKTLSPVQRAEFYRSLKVWSSEPVSGNVLYPEDIIKLVDFLSSLEYTTRWSVESE</sequence>
<dbReference type="Gene3D" id="1.10.760.10">
    <property type="entry name" value="Cytochrome c-like domain"/>
    <property type="match status" value="2"/>
</dbReference>
<gene>
    <name evidence="9" type="ORF">K1W69_22580</name>
</gene>
<dbReference type="InterPro" id="IPR051395">
    <property type="entry name" value="Cytochrome_c_Peroxidase/MauG"/>
</dbReference>
<name>A0AAE3D2P2_9HYPH</name>
<dbReference type="InterPro" id="IPR023893">
    <property type="entry name" value="MauG-like"/>
</dbReference>
<accession>A0AAE3D2P2</accession>
<feature type="domain" description="Cytochrome c" evidence="8">
    <location>
        <begin position="243"/>
        <end position="389"/>
    </location>
</feature>
<comment type="subcellular location">
    <subcellularLocation>
        <location evidence="1">Cell envelope</location>
    </subcellularLocation>
</comment>
<evidence type="ECO:0000256" key="7">
    <source>
        <dbReference type="PROSITE-ProRule" id="PRU00433"/>
    </source>
</evidence>
<keyword evidence="4" id="KW-0732">Signal</keyword>
<dbReference type="InterPro" id="IPR004852">
    <property type="entry name" value="Di-haem_cyt_c_peroxidsae"/>
</dbReference>
<evidence type="ECO:0000256" key="3">
    <source>
        <dbReference type="ARBA" id="ARBA00022723"/>
    </source>
</evidence>
<dbReference type="GO" id="GO:0046872">
    <property type="term" value="F:metal ion binding"/>
    <property type="evidence" value="ECO:0007669"/>
    <property type="project" value="UniProtKB-KW"/>
</dbReference>
<organism evidence="9 10">
    <name type="scientific">Flavimaribacter sediminis</name>
    <dbReference type="NCBI Taxonomy" id="2865987"/>
    <lineage>
        <taxon>Bacteria</taxon>
        <taxon>Pseudomonadati</taxon>
        <taxon>Pseudomonadota</taxon>
        <taxon>Alphaproteobacteria</taxon>
        <taxon>Hyphomicrobiales</taxon>
        <taxon>Rhizobiaceae</taxon>
        <taxon>Flavimaribacter</taxon>
    </lineage>
</organism>
<dbReference type="PANTHER" id="PTHR30600">
    <property type="entry name" value="CYTOCHROME C PEROXIDASE-RELATED"/>
    <property type="match status" value="1"/>
</dbReference>
<dbReference type="SUPFAM" id="SSF46626">
    <property type="entry name" value="Cytochrome c"/>
    <property type="match status" value="2"/>
</dbReference>
<dbReference type="AlphaFoldDB" id="A0AAE3D2P2"/>
<dbReference type="PROSITE" id="PS51007">
    <property type="entry name" value="CYTC"/>
    <property type="match status" value="1"/>
</dbReference>
<keyword evidence="10" id="KW-1185">Reference proteome</keyword>
<dbReference type="InterPro" id="IPR036909">
    <property type="entry name" value="Cyt_c-like_dom_sf"/>
</dbReference>
<keyword evidence="3 7" id="KW-0479">Metal-binding</keyword>
<comment type="caution">
    <text evidence="9">The sequence shown here is derived from an EMBL/GenBank/DDBJ whole genome shotgun (WGS) entry which is preliminary data.</text>
</comment>
<evidence type="ECO:0000256" key="5">
    <source>
        <dbReference type="ARBA" id="ARBA00023002"/>
    </source>
</evidence>
<keyword evidence="2 7" id="KW-0349">Heme</keyword>